<evidence type="ECO:0000313" key="2">
    <source>
        <dbReference type="Proteomes" id="UP001162164"/>
    </source>
</evidence>
<accession>A0ABQ9JP89</accession>
<sequence>KNHLLKYGTCENCTSWKMDTGETWGKEYQFTNYTQNTTAESAVEIVSVGSWRPSDGPSMTDELFLHISHGFRGKNLPLVSFHNPPWQILQFNESGVVTEYRGLVFDIIKRTFT</sequence>
<dbReference type="EMBL" id="JAPWTJ010000321">
    <property type="protein sequence ID" value="KAJ8979691.1"/>
    <property type="molecule type" value="Genomic_DNA"/>
</dbReference>
<name>A0ABQ9JP89_9CUCU</name>
<organism evidence="1 2">
    <name type="scientific">Molorchus minor</name>
    <dbReference type="NCBI Taxonomy" id="1323400"/>
    <lineage>
        <taxon>Eukaryota</taxon>
        <taxon>Metazoa</taxon>
        <taxon>Ecdysozoa</taxon>
        <taxon>Arthropoda</taxon>
        <taxon>Hexapoda</taxon>
        <taxon>Insecta</taxon>
        <taxon>Pterygota</taxon>
        <taxon>Neoptera</taxon>
        <taxon>Endopterygota</taxon>
        <taxon>Coleoptera</taxon>
        <taxon>Polyphaga</taxon>
        <taxon>Cucujiformia</taxon>
        <taxon>Chrysomeloidea</taxon>
        <taxon>Cerambycidae</taxon>
        <taxon>Lamiinae</taxon>
        <taxon>Monochamini</taxon>
        <taxon>Molorchus</taxon>
    </lineage>
</organism>
<dbReference type="Proteomes" id="UP001162164">
    <property type="component" value="Unassembled WGS sequence"/>
</dbReference>
<keyword evidence="2" id="KW-1185">Reference proteome</keyword>
<proteinExistence type="predicted"/>
<reference evidence="1" key="1">
    <citation type="journal article" date="2023" name="Insect Mol. Biol.">
        <title>Genome sequencing provides insights into the evolution of gene families encoding plant cell wall-degrading enzymes in longhorned beetles.</title>
        <authorList>
            <person name="Shin N.R."/>
            <person name="Okamura Y."/>
            <person name="Kirsch R."/>
            <person name="Pauchet Y."/>
        </authorList>
    </citation>
    <scope>NUCLEOTIDE SEQUENCE</scope>
    <source>
        <strain evidence="1">MMC_N1</strain>
    </source>
</reference>
<evidence type="ECO:0008006" key="3">
    <source>
        <dbReference type="Google" id="ProtNLM"/>
    </source>
</evidence>
<comment type="caution">
    <text evidence="1">The sequence shown here is derived from an EMBL/GenBank/DDBJ whole genome shotgun (WGS) entry which is preliminary data.</text>
</comment>
<gene>
    <name evidence="1" type="ORF">NQ317_000975</name>
</gene>
<evidence type="ECO:0000313" key="1">
    <source>
        <dbReference type="EMBL" id="KAJ8979691.1"/>
    </source>
</evidence>
<protein>
    <recommendedName>
        <fullName evidence="3">Vitellogenin</fullName>
    </recommendedName>
</protein>
<feature type="non-terminal residue" evidence="1">
    <location>
        <position position="1"/>
    </location>
</feature>